<keyword evidence="1" id="KW-1188">Viral release from host cell</keyword>
<dbReference type="AlphaFoldDB" id="A0A430FM36"/>
<name>A0A430FM36_9BIFI</name>
<dbReference type="Pfam" id="PF10145">
    <property type="entry name" value="PhageMin_Tail"/>
    <property type="match status" value="1"/>
</dbReference>
<proteinExistence type="predicted"/>
<dbReference type="RefSeq" id="WP_125979239.1">
    <property type="nucleotide sequence ID" value="NZ_QXGL01000001.1"/>
</dbReference>
<dbReference type="PANTHER" id="PTHR37813:SF1">
    <property type="entry name" value="FELS-2 PROPHAGE PROTEIN"/>
    <property type="match status" value="1"/>
</dbReference>
<accession>A0A430FM36</accession>
<dbReference type="NCBIfam" id="TIGR01760">
    <property type="entry name" value="tape_meas_TP901"/>
    <property type="match status" value="1"/>
</dbReference>
<feature type="domain" description="Phage tail tape measure protein" evidence="2">
    <location>
        <begin position="94"/>
        <end position="294"/>
    </location>
</feature>
<dbReference type="PANTHER" id="PTHR37813">
    <property type="entry name" value="FELS-2 PROPHAGE PROTEIN"/>
    <property type="match status" value="1"/>
</dbReference>
<sequence length="1101" mass="113028">MSGLNRDITIRLLADTSRFSAGMAKTSAESDKLATTLESSHAGTKLLTAGLAAAGVAASAFFGAAVNMAAEFDASMSTVQANTGASADEMDKLRQAAIDAGAETVYSASESADAINELGKAGMSTTDILAGGLSGALNLAASDGMEVSEAAELMSSAMAQFNLTGKDATTIADALAAGAGKAQGSAHDLGYALQQSGMVANSFGISMQETVGTLTSFANAGMIGSDAGTSLKTMLIALAKPSTKAANTMEELGINAYDAQGNFVGLANLAGQLQTKMGDLTQAERNQALATIFGNDAIRAANVLYNEGADGIQQWTDAVSDSGYASEQAAAKNNNLKGDLENLSGSMESLMINIGEAGQGPMRSLVQTLDMLVDGFGQLPQPVQQGVILMVAAAGSATALHAALKPLNSSTSGWASSLGLLIDPLQRVAVAAPQLKDGFSMLGSTAAASFKSLGSGTPVIGASAAAMSGLKSIGSGVVSLLGGPWGIALTAATVALGVFVQSTQASRKQVEGLTDALKNGSDASEYFEKTLNDPSGSSNTSTWLARLATGYDNLWQAVDKTGISHKKFIAAIKGDKDAYDSIQKALNDYAASASHFDTTAGTVNSGLAEQQANYQNAIAAAKNAADADKLGAQASMEKTAALLTGNDALATHVDATTEAADAGTILEESFGATTDAVNEQSAALSEAVDALKTYYGFALSESDATIAMYNAFDKASQSVQENGKTLDLNTKQGRDNQSALNDLAESVIKAAQAQAENGATLDEVNATLDLGRKRYEEIAQAMGMTPEAAEAAAKASGLTGESLQQVAQQASTVPQKVEDAKTSLTDLGLTVQHLPNGEIKITGDNTEALKSIEAVNGVKIDDKTGTLTLDKHAYDTALALANGAKIDEKTGKLIGDNSDFWKKIAEANGWKIDEKTGYITADDGQALAVIQNLNNMQIADKYFQIHGTYVDESGGQYSSSGYRPKGATGNIPTGATGGLYTGREFTPGYASGGIVNGLVSGPGTGTSDSIWLTNARIANGEFVQSAAATEYYGPGLMSLLNERKIPRDMLLASPANTANTTPARTPASNVQVTINVTGTPDPTVTAMKTFEIFRQRIGGTV</sequence>
<evidence type="ECO:0000313" key="3">
    <source>
        <dbReference type="EMBL" id="RSX53936.1"/>
    </source>
</evidence>
<keyword evidence="4" id="KW-1185">Reference proteome</keyword>
<gene>
    <name evidence="3" type="ORF">D2E25_0242</name>
</gene>
<evidence type="ECO:0000259" key="2">
    <source>
        <dbReference type="Pfam" id="PF10145"/>
    </source>
</evidence>
<comment type="caution">
    <text evidence="3">The sequence shown here is derived from an EMBL/GenBank/DDBJ whole genome shotgun (WGS) entry which is preliminary data.</text>
</comment>
<dbReference type="OrthoDB" id="2183194at2"/>
<evidence type="ECO:0000256" key="1">
    <source>
        <dbReference type="ARBA" id="ARBA00022612"/>
    </source>
</evidence>
<dbReference type="Proteomes" id="UP000287533">
    <property type="component" value="Unassembled WGS sequence"/>
</dbReference>
<organism evidence="3 4">
    <name type="scientific">Bifidobacterium goeldii</name>
    <dbReference type="NCBI Taxonomy" id="2306975"/>
    <lineage>
        <taxon>Bacteria</taxon>
        <taxon>Bacillati</taxon>
        <taxon>Actinomycetota</taxon>
        <taxon>Actinomycetes</taxon>
        <taxon>Bifidobacteriales</taxon>
        <taxon>Bifidobacteriaceae</taxon>
        <taxon>Bifidobacterium</taxon>
    </lineage>
</organism>
<dbReference type="EMBL" id="QXGL01000001">
    <property type="protein sequence ID" value="RSX53936.1"/>
    <property type="molecule type" value="Genomic_DNA"/>
</dbReference>
<reference evidence="3 4" key="1">
    <citation type="submission" date="2018-09" db="EMBL/GenBank/DDBJ databases">
        <title>Characterization of the phylogenetic diversity of five novel species belonging to the genus Bifidobacterium.</title>
        <authorList>
            <person name="Lugli G.A."/>
            <person name="Duranti S."/>
            <person name="Milani C."/>
        </authorList>
    </citation>
    <scope>NUCLEOTIDE SEQUENCE [LARGE SCALE GENOMIC DNA]</scope>
    <source>
        <strain evidence="3 4">2034B</strain>
    </source>
</reference>
<protein>
    <submittedName>
        <fullName evidence="3">Phage tail tape measure protein</fullName>
    </submittedName>
</protein>
<dbReference type="InterPro" id="IPR010090">
    <property type="entry name" value="Phage_tape_meas"/>
</dbReference>
<evidence type="ECO:0000313" key="4">
    <source>
        <dbReference type="Proteomes" id="UP000287533"/>
    </source>
</evidence>